<dbReference type="PANTHER" id="PTHR35604:SF2">
    <property type="entry name" value="TRANSPOSASE INSH FOR INSERTION SEQUENCE ELEMENT IS5A-RELATED"/>
    <property type="match status" value="1"/>
</dbReference>
<dbReference type="InterPro" id="IPR008490">
    <property type="entry name" value="Transposase_InsH_N"/>
</dbReference>
<evidence type="ECO:0000313" key="4">
    <source>
        <dbReference type="EMBL" id="BDI14249.1"/>
    </source>
</evidence>
<evidence type="ECO:0000259" key="2">
    <source>
        <dbReference type="Pfam" id="PF05598"/>
    </source>
</evidence>
<evidence type="ECO:0000313" key="5">
    <source>
        <dbReference type="Proteomes" id="UP001055453"/>
    </source>
</evidence>
<evidence type="ECO:0000259" key="3">
    <source>
        <dbReference type="Pfam" id="PF13751"/>
    </source>
</evidence>
<feature type="domain" description="Transposase InsH N-terminal" evidence="2">
    <location>
        <begin position="31"/>
        <end position="118"/>
    </location>
</feature>
<sequence length="533" mass="60445">MRPSFWNPPIELSLAEEKVVKRIRKAKLFGFLRQIRHELFDSDFQLELATMFKDSSVGLCPVPPAQLALFIILQAYTGVSDDEAIEAIEMDRRWQIVLDCLDCEKAPFGKGTLVRFRALLISKSLDRRLIEKTIEMAKIRGGYNSHSLKIALDSSPLWGAARVEDTYNLLGHALRKALEIISENTQESLESLAANMGAEIVAKTSLKAALDLDWDDPESRKVALSTILQTLSSVEFLVNQKTDLSDLTTSLVNQNLAIARQIETQDVEEESDASPKLRNGVAKDRRISIEDEDMRHGRKSRSQKFDGYKRHIAKDLELEMIRAVGVTRANAPEASVTLDIEADLKQQHVTIKELHIDRAYLTSHWVKQRTSDLAIICKAWKVRNGKLFDKNAFVLDWETHLIRCPNGVTLPFHEGGIVHFPKHECDACPIRSQCTTSKNSRSISIHPDESLLVELRQRQTTVAGRAKLRERVSVEHSLAHIGQWQTDKSRYIGLRKNLFDLRRMAVVHNLHVLARMSHTRPQEFSILSASQSN</sequence>
<feature type="domain" description="Transposase DDE" evidence="3">
    <location>
        <begin position="418"/>
        <end position="513"/>
    </location>
</feature>
<evidence type="ECO:0000256" key="1">
    <source>
        <dbReference type="SAM" id="MobiDB-lite"/>
    </source>
</evidence>
<feature type="compositionally biased region" description="Basic and acidic residues" evidence="1">
    <location>
        <begin position="281"/>
        <end position="295"/>
    </location>
</feature>
<protein>
    <submittedName>
        <fullName evidence="4">IS1182 family transposase</fullName>
    </submittedName>
</protein>
<dbReference type="Pfam" id="PF05598">
    <property type="entry name" value="DUF772"/>
    <property type="match status" value="1"/>
</dbReference>
<dbReference type="RefSeq" id="WP_251957875.1">
    <property type="nucleotide sequence ID" value="NZ_AP025732.1"/>
</dbReference>
<dbReference type="InterPro" id="IPR047629">
    <property type="entry name" value="IS1182_transpos"/>
</dbReference>
<feature type="region of interest" description="Disordered" evidence="1">
    <location>
        <begin position="264"/>
        <end position="304"/>
    </location>
</feature>
<proteinExistence type="predicted"/>
<reference evidence="4" key="1">
    <citation type="submission" date="2022-04" db="EMBL/GenBank/DDBJ databases">
        <title>Complete genome sequence of a cyanobacterium, Nostoc sp. SO-36, isolated in Antarctica.</title>
        <authorList>
            <person name="Kanesaki Y."/>
            <person name="Effendi D."/>
            <person name="Sakamoto T."/>
            <person name="Ohtani S."/>
            <person name="Awai K."/>
        </authorList>
    </citation>
    <scope>NUCLEOTIDE SEQUENCE</scope>
    <source>
        <strain evidence="4">SO-36</strain>
    </source>
</reference>
<name>A0ABM7YUF7_NOSCO</name>
<dbReference type="EMBL" id="AP025732">
    <property type="protein sequence ID" value="BDI14249.1"/>
    <property type="molecule type" value="Genomic_DNA"/>
</dbReference>
<keyword evidence="5" id="KW-1185">Reference proteome</keyword>
<accession>A0ABM7YUF7</accession>
<organism evidence="4 5">
    <name type="scientific">Nostoc cf. commune SO-36</name>
    <dbReference type="NCBI Taxonomy" id="449208"/>
    <lineage>
        <taxon>Bacteria</taxon>
        <taxon>Bacillati</taxon>
        <taxon>Cyanobacteriota</taxon>
        <taxon>Cyanophyceae</taxon>
        <taxon>Nostocales</taxon>
        <taxon>Nostocaceae</taxon>
        <taxon>Nostoc</taxon>
    </lineage>
</organism>
<dbReference type="NCBIfam" id="NF033551">
    <property type="entry name" value="transpos_IS1182"/>
    <property type="match status" value="1"/>
</dbReference>
<dbReference type="PANTHER" id="PTHR35604">
    <property type="entry name" value="TRANSPOSASE INSH FOR INSERTION SEQUENCE ELEMENT IS5A-RELATED"/>
    <property type="match status" value="1"/>
</dbReference>
<dbReference type="Pfam" id="PF13751">
    <property type="entry name" value="DDE_Tnp_1_6"/>
    <property type="match status" value="1"/>
</dbReference>
<gene>
    <name evidence="4" type="ORF">ANSO36C_00510</name>
</gene>
<dbReference type="Proteomes" id="UP001055453">
    <property type="component" value="Chromosome"/>
</dbReference>
<dbReference type="InterPro" id="IPR025668">
    <property type="entry name" value="Tnp_DDE_dom"/>
</dbReference>